<keyword evidence="1" id="KW-1133">Transmembrane helix</keyword>
<reference evidence="2 3" key="1">
    <citation type="submission" date="2019-08" db="EMBL/GenBank/DDBJ databases">
        <title>Complete genome sequence of Candidatus Uab amorphum.</title>
        <authorList>
            <person name="Shiratori T."/>
            <person name="Suzuki S."/>
            <person name="Kakizawa Y."/>
            <person name="Ishida K."/>
        </authorList>
    </citation>
    <scope>NUCLEOTIDE SEQUENCE [LARGE SCALE GENOMIC DNA]</scope>
    <source>
        <strain evidence="2 3">SRT547</strain>
    </source>
</reference>
<evidence type="ECO:0000256" key="1">
    <source>
        <dbReference type="SAM" id="Phobius"/>
    </source>
</evidence>
<name>A0A5S9IMW4_UABAM</name>
<keyword evidence="1" id="KW-0472">Membrane</keyword>
<dbReference type="EMBL" id="AP019860">
    <property type="protein sequence ID" value="BBM83485.1"/>
    <property type="molecule type" value="Genomic_DNA"/>
</dbReference>
<proteinExistence type="predicted"/>
<feature type="transmembrane region" description="Helical" evidence="1">
    <location>
        <begin position="37"/>
        <end position="57"/>
    </location>
</feature>
<evidence type="ECO:0000313" key="3">
    <source>
        <dbReference type="Proteomes" id="UP000326354"/>
    </source>
</evidence>
<organism evidence="2 3">
    <name type="scientific">Uabimicrobium amorphum</name>
    <dbReference type="NCBI Taxonomy" id="2596890"/>
    <lineage>
        <taxon>Bacteria</taxon>
        <taxon>Pseudomonadati</taxon>
        <taxon>Planctomycetota</taxon>
        <taxon>Candidatus Uabimicrobiia</taxon>
        <taxon>Candidatus Uabimicrobiales</taxon>
        <taxon>Candidatus Uabimicrobiaceae</taxon>
        <taxon>Candidatus Uabimicrobium</taxon>
    </lineage>
</organism>
<protein>
    <submittedName>
        <fullName evidence="2">Uncharacterized protein</fullName>
    </submittedName>
</protein>
<feature type="transmembrane region" description="Helical" evidence="1">
    <location>
        <begin position="69"/>
        <end position="91"/>
    </location>
</feature>
<dbReference type="Proteomes" id="UP000326354">
    <property type="component" value="Chromosome"/>
</dbReference>
<dbReference type="RefSeq" id="WP_151967683.1">
    <property type="nucleotide sequence ID" value="NZ_AP019860.1"/>
</dbReference>
<accession>A0A5S9IMW4</accession>
<dbReference type="AlphaFoldDB" id="A0A5S9IMW4"/>
<dbReference type="KEGG" id="uam:UABAM_01837"/>
<sequence>MLTFFDGMIPTHTRQYLEKIASFVNKATLLEQMVGVFYIYLAINLIPLPSFVIGNLIAVRLPKNWAIRFAFLSTFMFLGTLVWLIQTIIYLL</sequence>
<keyword evidence="1" id="KW-0812">Transmembrane</keyword>
<keyword evidence="3" id="KW-1185">Reference proteome</keyword>
<evidence type="ECO:0000313" key="2">
    <source>
        <dbReference type="EMBL" id="BBM83485.1"/>
    </source>
</evidence>
<gene>
    <name evidence="2" type="ORF">UABAM_01837</name>
</gene>